<gene>
    <name evidence="2" type="ORF">D7D52_26395</name>
</gene>
<dbReference type="KEGG" id="nyu:D7D52_26395"/>
<dbReference type="Pfam" id="PF06742">
    <property type="entry name" value="DUF1214"/>
    <property type="match status" value="1"/>
</dbReference>
<name>A0A386ZGX4_9NOCA</name>
<sequence length="230" mass="24466">MLTLDPPPAADATALEKFRIVGICGAACDFARLPDAIQNAWRTQFPQLGSYMKQYAAQTAAAKSWIDYNPPGSLLGTTDQHDYARRALALGSGTGMLGLRRDEANYWITFTDGAGAPLTANKPNTLHLPPGGIPSKAFWSISLYEVQDRGQFLTPTPINRYQIAGNTPGLTTNPDGSIDIRIQPTAPTTPGNWLPSPATGGPFILFARSYIPDSPVLSGTFTMPAATAAG</sequence>
<dbReference type="InterPro" id="IPR010621">
    <property type="entry name" value="DUF1214"/>
</dbReference>
<dbReference type="EMBL" id="CP032568">
    <property type="protein sequence ID" value="AYF76757.1"/>
    <property type="molecule type" value="Genomic_DNA"/>
</dbReference>
<evidence type="ECO:0000313" key="2">
    <source>
        <dbReference type="EMBL" id="AYF76757.1"/>
    </source>
</evidence>
<organism evidence="2 3">
    <name type="scientific">Nocardia yunnanensis</name>
    <dbReference type="NCBI Taxonomy" id="2382165"/>
    <lineage>
        <taxon>Bacteria</taxon>
        <taxon>Bacillati</taxon>
        <taxon>Actinomycetota</taxon>
        <taxon>Actinomycetes</taxon>
        <taxon>Mycobacteriales</taxon>
        <taxon>Nocardiaceae</taxon>
        <taxon>Nocardia</taxon>
    </lineage>
</organism>
<feature type="domain" description="DUF1214" evidence="1">
    <location>
        <begin position="103"/>
        <end position="213"/>
    </location>
</feature>
<dbReference type="SUPFAM" id="SSF160935">
    <property type="entry name" value="VPA0735-like"/>
    <property type="match status" value="1"/>
</dbReference>
<dbReference type="PANTHER" id="PTHR36509:SF2">
    <property type="entry name" value="BLL3101 PROTEIN"/>
    <property type="match status" value="1"/>
</dbReference>
<dbReference type="OrthoDB" id="40820at2"/>
<dbReference type="InterPro" id="IPR037049">
    <property type="entry name" value="DUF1214_C_sf"/>
</dbReference>
<reference evidence="2 3" key="1">
    <citation type="submission" date="2018-09" db="EMBL/GenBank/DDBJ databases">
        <title>Nocardia yunnanensis sp. nov., an actinomycete isolated from a soil sample.</title>
        <authorList>
            <person name="Zhang J."/>
        </authorList>
    </citation>
    <scope>NUCLEOTIDE SEQUENCE [LARGE SCALE GENOMIC DNA]</scope>
    <source>
        <strain evidence="2 3">CFHS0054</strain>
    </source>
</reference>
<dbReference type="Gene3D" id="2.60.120.600">
    <property type="entry name" value="Domain of unknown function DUF1214, C-terminal domain"/>
    <property type="match status" value="1"/>
</dbReference>
<dbReference type="Proteomes" id="UP000267164">
    <property type="component" value="Chromosome"/>
</dbReference>
<protein>
    <submittedName>
        <fullName evidence="2">DUF1214 domain-containing protein</fullName>
    </submittedName>
</protein>
<keyword evidence="3" id="KW-1185">Reference proteome</keyword>
<dbReference type="AlphaFoldDB" id="A0A386ZGX4"/>
<evidence type="ECO:0000259" key="1">
    <source>
        <dbReference type="Pfam" id="PF06742"/>
    </source>
</evidence>
<evidence type="ECO:0000313" key="3">
    <source>
        <dbReference type="Proteomes" id="UP000267164"/>
    </source>
</evidence>
<accession>A0A386ZGX4</accession>
<proteinExistence type="predicted"/>
<dbReference type="PANTHER" id="PTHR36509">
    <property type="entry name" value="BLL3101 PROTEIN"/>
    <property type="match status" value="1"/>
</dbReference>